<comment type="caution">
    <text evidence="1">The sequence shown here is derived from an EMBL/GenBank/DDBJ whole genome shotgun (WGS) entry which is preliminary data.</text>
</comment>
<organism evidence="1 2">
    <name type="scientific">Pseudoscardovia radai</name>
    <dbReference type="NCBI Taxonomy" id="987066"/>
    <lineage>
        <taxon>Bacteria</taxon>
        <taxon>Bacillati</taxon>
        <taxon>Actinomycetota</taxon>
        <taxon>Actinomycetes</taxon>
        <taxon>Bifidobacteriales</taxon>
        <taxon>Bifidobacteriaceae</taxon>
        <taxon>Pseudoscardovia</taxon>
    </lineage>
</organism>
<dbReference type="AlphaFoldDB" id="A0A261EVA8"/>
<keyword evidence="2" id="KW-1185">Reference proteome</keyword>
<dbReference type="EMBL" id="MWWR01000013">
    <property type="protein sequence ID" value="OZG50804.1"/>
    <property type="molecule type" value="Genomic_DNA"/>
</dbReference>
<dbReference type="Proteomes" id="UP000216725">
    <property type="component" value="Unassembled WGS sequence"/>
</dbReference>
<reference evidence="1 2" key="1">
    <citation type="journal article" date="2017" name="BMC Genomics">
        <title>Comparative genomic and phylogenomic analyses of the Bifidobacteriaceae family.</title>
        <authorList>
            <person name="Lugli G.A."/>
            <person name="Milani C."/>
            <person name="Turroni F."/>
            <person name="Duranti S."/>
            <person name="Mancabelli L."/>
            <person name="Mangifesta M."/>
            <person name="Ferrario C."/>
            <person name="Modesto M."/>
            <person name="Mattarelli P."/>
            <person name="Jiri K."/>
            <person name="van Sinderen D."/>
            <person name="Ventura M."/>
        </authorList>
    </citation>
    <scope>NUCLEOTIDE SEQUENCE [LARGE SCALE GENOMIC DNA]</scope>
    <source>
        <strain evidence="1 2">DSM 24742</strain>
    </source>
</reference>
<name>A0A261EVA8_9BIFI</name>
<sequence>MKAVPDGDATTVLPERSLIDLRSARCIGDAFPLTSGRIDVASAVTPAWRIPDAGPLRAVSGRIVDTLALDATYAVGSGVANRRDFRVYFAFVECSWADGGTVRCWSNALLGDFAPGQKVTAYLYRFAPDGRRPFLRVHDLADASQPVNVEDHQAVVFSSQLEDWRSRTADDAGTGGAIGASRSDSYGLAVNGRPYGRTWHENVTAVGYWSDRTGYAKGVLGADGRATASKPFPRDDLRIGDGNVTEFSELRRFRRFPGVVEDVVVVPLFNRRFWCGYGYMALVRFERRGKEEAVWAFCDPGRDDSYLGADENALRRPAVRVGDSVALWRSGDGLCVVDPMA</sequence>
<evidence type="ECO:0000313" key="1">
    <source>
        <dbReference type="EMBL" id="OZG50804.1"/>
    </source>
</evidence>
<evidence type="ECO:0000313" key="2">
    <source>
        <dbReference type="Proteomes" id="UP000216725"/>
    </source>
</evidence>
<dbReference type="OrthoDB" id="3807625at2"/>
<proteinExistence type="predicted"/>
<gene>
    <name evidence="1" type="ORF">PSRA_1371</name>
</gene>
<protein>
    <submittedName>
        <fullName evidence="1">Uncharacterized protein</fullName>
    </submittedName>
</protein>
<accession>A0A261EVA8</accession>
<dbReference type="RefSeq" id="WP_094661180.1">
    <property type="nucleotide sequence ID" value="NZ_MWWR01000013.1"/>
</dbReference>